<comment type="subunit">
    <text evidence="7">Supercomplex made of cofactors A to E. Cofactors A and D function by capturing and stabilizing tubulin in a quasi-native conformation. Cofactor E binds to the cofactor D-tubulin complex; interaction with cofactor C then causes the release of tubulin polypeptides that are committed to the native state.</text>
</comment>
<dbReference type="FunFam" id="2.30.30.190:FF:000016">
    <property type="entry name" value="Tubulin-folding cofactor E"/>
    <property type="match status" value="1"/>
</dbReference>
<dbReference type="STRING" id="34508.A0A4U8UYD2"/>
<evidence type="ECO:0000256" key="3">
    <source>
        <dbReference type="ARBA" id="ARBA00022490"/>
    </source>
</evidence>
<sequence length="174" mass="19368">MKIEEFVKLGRAVGEVRYVGPVEGYEGEWIGVDWLSGGRGKHDGTVKGVRYFKTRLPTSGSLVRAQNVETGTDLLSETLAKYVIGDESDKPTYKIGVKSVETFCDSAASKQKHIELLYAVVLDYGRVCRAPNTSTVVFKNCRELNLYGNMLSKWSNLLNILVLFPALRLLNLGY</sequence>
<evidence type="ECO:0000256" key="2">
    <source>
        <dbReference type="ARBA" id="ARBA00006286"/>
    </source>
</evidence>
<dbReference type="SUPFAM" id="SSF74924">
    <property type="entry name" value="Cap-Gly domain"/>
    <property type="match status" value="1"/>
</dbReference>
<evidence type="ECO:0000256" key="6">
    <source>
        <dbReference type="ARBA" id="ARBA00023186"/>
    </source>
</evidence>
<evidence type="ECO:0000313" key="10">
    <source>
        <dbReference type="Proteomes" id="UP000298663"/>
    </source>
</evidence>
<dbReference type="SMART" id="SM01052">
    <property type="entry name" value="CAP_GLY"/>
    <property type="match status" value="1"/>
</dbReference>
<comment type="subcellular location">
    <subcellularLocation>
        <location evidence="1">Cytoplasm</location>
    </subcellularLocation>
</comment>
<evidence type="ECO:0000313" key="9">
    <source>
        <dbReference type="EMBL" id="TMS38124.1"/>
    </source>
</evidence>
<dbReference type="PROSITE" id="PS50245">
    <property type="entry name" value="CAP_GLY_2"/>
    <property type="match status" value="1"/>
</dbReference>
<dbReference type="EMBL" id="AZBU02000001">
    <property type="protein sequence ID" value="TMS38124.1"/>
    <property type="molecule type" value="Genomic_DNA"/>
</dbReference>
<accession>A0A4U8UYD2</accession>
<dbReference type="PROSITE" id="PS00845">
    <property type="entry name" value="CAP_GLY_1"/>
    <property type="match status" value="1"/>
</dbReference>
<organism evidence="9 10">
    <name type="scientific">Steinernema carpocapsae</name>
    <name type="common">Entomopathogenic nematode</name>
    <dbReference type="NCBI Taxonomy" id="34508"/>
    <lineage>
        <taxon>Eukaryota</taxon>
        <taxon>Metazoa</taxon>
        <taxon>Ecdysozoa</taxon>
        <taxon>Nematoda</taxon>
        <taxon>Chromadorea</taxon>
        <taxon>Rhabditida</taxon>
        <taxon>Tylenchina</taxon>
        <taxon>Panagrolaimomorpha</taxon>
        <taxon>Strongyloidoidea</taxon>
        <taxon>Steinernematidae</taxon>
        <taxon>Steinernema</taxon>
    </lineage>
</organism>
<dbReference type="OrthoDB" id="5273213at2759"/>
<dbReference type="Proteomes" id="UP000298663">
    <property type="component" value="Unassembled WGS sequence"/>
</dbReference>
<reference evidence="9 10" key="2">
    <citation type="journal article" date="2019" name="G3 (Bethesda)">
        <title>Hybrid Assembly of the Genome of the Entomopathogenic Nematode Steinernema carpocapsae Identifies the X-Chromosome.</title>
        <authorList>
            <person name="Serra L."/>
            <person name="Macchietto M."/>
            <person name="Macias-Munoz A."/>
            <person name="McGill C.J."/>
            <person name="Rodriguez I.M."/>
            <person name="Rodriguez B."/>
            <person name="Murad R."/>
            <person name="Mortazavi A."/>
        </authorList>
    </citation>
    <scope>NUCLEOTIDE SEQUENCE [LARGE SCALE GENOMIC DNA]</scope>
    <source>
        <strain evidence="9 10">ALL</strain>
    </source>
</reference>
<protein>
    <recommendedName>
        <fullName evidence="8">CAP-Gly domain-containing protein</fullName>
    </recommendedName>
</protein>
<dbReference type="InterPro" id="IPR000938">
    <property type="entry name" value="CAP-Gly_domain"/>
</dbReference>
<dbReference type="AlphaFoldDB" id="A0A4U8UYD2"/>
<dbReference type="Pfam" id="PF01302">
    <property type="entry name" value="CAP_GLY"/>
    <property type="match status" value="1"/>
</dbReference>
<comment type="similarity">
    <text evidence="2">Belongs to the TBCE family.</text>
</comment>
<dbReference type="GO" id="GO:0005737">
    <property type="term" value="C:cytoplasm"/>
    <property type="evidence" value="ECO:0007669"/>
    <property type="project" value="UniProtKB-SubCell"/>
</dbReference>
<keyword evidence="10" id="KW-1185">Reference proteome</keyword>
<comment type="caution">
    <text evidence="9">The sequence shown here is derived from an EMBL/GenBank/DDBJ whole genome shotgun (WGS) entry which is preliminary data.</text>
</comment>
<gene>
    <name evidence="9" type="ORF">L596_004919</name>
</gene>
<keyword evidence="5" id="KW-0677">Repeat</keyword>
<feature type="domain" description="CAP-Gly" evidence="8">
    <location>
        <begin position="20"/>
        <end position="64"/>
    </location>
</feature>
<evidence type="ECO:0000256" key="4">
    <source>
        <dbReference type="ARBA" id="ARBA00022614"/>
    </source>
</evidence>
<evidence type="ECO:0000256" key="1">
    <source>
        <dbReference type="ARBA" id="ARBA00004496"/>
    </source>
</evidence>
<dbReference type="Gene3D" id="2.30.30.190">
    <property type="entry name" value="CAP Gly-rich-like domain"/>
    <property type="match status" value="1"/>
</dbReference>
<evidence type="ECO:0000256" key="5">
    <source>
        <dbReference type="ARBA" id="ARBA00022737"/>
    </source>
</evidence>
<keyword evidence="3" id="KW-0963">Cytoplasm</keyword>
<evidence type="ECO:0000259" key="8">
    <source>
        <dbReference type="PROSITE" id="PS50245"/>
    </source>
</evidence>
<evidence type="ECO:0000256" key="7">
    <source>
        <dbReference type="ARBA" id="ARBA00026055"/>
    </source>
</evidence>
<dbReference type="InterPro" id="IPR036859">
    <property type="entry name" value="CAP-Gly_dom_sf"/>
</dbReference>
<keyword evidence="6" id="KW-0143">Chaperone</keyword>
<name>A0A4U8UYD2_STECR</name>
<proteinExistence type="inferred from homology"/>
<keyword evidence="4" id="KW-0433">Leucine-rich repeat</keyword>
<reference evidence="9 10" key="1">
    <citation type="journal article" date="2015" name="Genome Biol.">
        <title>Comparative genomics of Steinernema reveals deeply conserved gene regulatory networks.</title>
        <authorList>
            <person name="Dillman A.R."/>
            <person name="Macchietto M."/>
            <person name="Porter C.F."/>
            <person name="Rogers A."/>
            <person name="Williams B."/>
            <person name="Antoshechkin I."/>
            <person name="Lee M.M."/>
            <person name="Goodwin Z."/>
            <person name="Lu X."/>
            <person name="Lewis E.E."/>
            <person name="Goodrich-Blair H."/>
            <person name="Stock S.P."/>
            <person name="Adams B.J."/>
            <person name="Sternberg P.W."/>
            <person name="Mortazavi A."/>
        </authorList>
    </citation>
    <scope>NUCLEOTIDE SEQUENCE [LARGE SCALE GENOMIC DNA]</scope>
    <source>
        <strain evidence="9 10">ALL</strain>
    </source>
</reference>